<keyword evidence="12" id="KW-1185">Reference proteome</keyword>
<keyword evidence="4 9" id="KW-0732">Signal</keyword>
<dbReference type="Gene3D" id="1.10.110.10">
    <property type="entry name" value="Plant lipid-transfer and hydrophobic proteins"/>
    <property type="match status" value="1"/>
</dbReference>
<feature type="compositionally biased region" description="Basic and acidic residues" evidence="8">
    <location>
        <begin position="238"/>
        <end position="254"/>
    </location>
</feature>
<comment type="similarity">
    <text evidence="2">Belongs to the plant LTP family.</text>
</comment>
<evidence type="ECO:0000313" key="12">
    <source>
        <dbReference type="Proteomes" id="UP001141806"/>
    </source>
</evidence>
<dbReference type="InterPro" id="IPR036312">
    <property type="entry name" value="Bifun_inhib/LTP/seed_sf"/>
</dbReference>
<comment type="subcellular location">
    <subcellularLocation>
        <location evidence="1">Cell membrane</location>
        <topology evidence="1">Lipid-anchor</topology>
        <topology evidence="1">GPI-anchor</topology>
    </subcellularLocation>
</comment>
<keyword evidence="3" id="KW-0472">Membrane</keyword>
<keyword evidence="5" id="KW-1015">Disulfide bond</keyword>
<evidence type="ECO:0000256" key="2">
    <source>
        <dbReference type="ARBA" id="ARBA00009748"/>
    </source>
</evidence>
<name>A0A9Q0KBW7_9MAGN</name>
<dbReference type="InterPro" id="IPR016140">
    <property type="entry name" value="Bifunc_inhib/LTP/seed_store"/>
</dbReference>
<dbReference type="GO" id="GO:0006869">
    <property type="term" value="P:lipid transport"/>
    <property type="evidence" value="ECO:0007669"/>
    <property type="project" value="InterPro"/>
</dbReference>
<dbReference type="PRINTS" id="PR00382">
    <property type="entry name" value="LIPIDTRNSFER"/>
</dbReference>
<dbReference type="GO" id="GO:0005886">
    <property type="term" value="C:plasma membrane"/>
    <property type="evidence" value="ECO:0007669"/>
    <property type="project" value="UniProtKB-SubCell"/>
</dbReference>
<gene>
    <name evidence="11" type="ORF">NE237_014347</name>
</gene>
<feature type="compositionally biased region" description="Polar residues" evidence="8">
    <location>
        <begin position="115"/>
        <end position="160"/>
    </location>
</feature>
<dbReference type="InterPro" id="IPR000528">
    <property type="entry name" value="Plant_nsLTP"/>
</dbReference>
<feature type="signal peptide" evidence="9">
    <location>
        <begin position="1"/>
        <end position="26"/>
    </location>
</feature>
<dbReference type="OrthoDB" id="911994at2759"/>
<dbReference type="GO" id="GO:0098552">
    <property type="term" value="C:side of membrane"/>
    <property type="evidence" value="ECO:0007669"/>
    <property type="project" value="UniProtKB-KW"/>
</dbReference>
<keyword evidence="3" id="KW-0336">GPI-anchor</keyword>
<dbReference type="AlphaFoldDB" id="A0A9Q0KBW7"/>
<evidence type="ECO:0000256" key="3">
    <source>
        <dbReference type="ARBA" id="ARBA00022622"/>
    </source>
</evidence>
<feature type="compositionally biased region" description="Polar residues" evidence="8">
    <location>
        <begin position="207"/>
        <end position="216"/>
    </location>
</feature>
<dbReference type="SUPFAM" id="SSF47699">
    <property type="entry name" value="Bifunctional inhibitor/lipid-transfer protein/seed storage 2S albumin"/>
    <property type="match status" value="1"/>
</dbReference>
<dbReference type="Pfam" id="PF14368">
    <property type="entry name" value="LTP_2"/>
    <property type="match status" value="1"/>
</dbReference>
<reference evidence="11" key="1">
    <citation type="journal article" date="2023" name="Plant J.">
        <title>The genome of the king protea, Protea cynaroides.</title>
        <authorList>
            <person name="Chang J."/>
            <person name="Duong T.A."/>
            <person name="Schoeman C."/>
            <person name="Ma X."/>
            <person name="Roodt D."/>
            <person name="Barker N."/>
            <person name="Li Z."/>
            <person name="Van de Peer Y."/>
            <person name="Mizrachi E."/>
        </authorList>
    </citation>
    <scope>NUCLEOTIDE SEQUENCE</scope>
    <source>
        <tissue evidence="11">Young leaves</tissue>
    </source>
</reference>
<dbReference type="InterPro" id="IPR043325">
    <property type="entry name" value="LTSS"/>
</dbReference>
<accession>A0A9Q0KBW7</accession>
<evidence type="ECO:0000259" key="10">
    <source>
        <dbReference type="SMART" id="SM00499"/>
    </source>
</evidence>
<keyword evidence="6" id="KW-0325">Glycoprotein</keyword>
<evidence type="ECO:0000256" key="1">
    <source>
        <dbReference type="ARBA" id="ARBA00004609"/>
    </source>
</evidence>
<keyword evidence="7" id="KW-0449">Lipoprotein</keyword>
<feature type="domain" description="Bifunctional inhibitor/plant lipid transfer protein/seed storage helical" evidence="10">
    <location>
        <begin position="30"/>
        <end position="109"/>
    </location>
</feature>
<evidence type="ECO:0000256" key="7">
    <source>
        <dbReference type="ARBA" id="ARBA00023288"/>
    </source>
</evidence>
<sequence>MGAMKGMEMKLVTVTVMMLCVAGAVAQSSCTNVIIGMAPCLNYVTGSSSNPSSSCCKQLVSVVQSQPQCLCQVLNGGGATAALGITINQTQALQLPGACNVKTRPVSACNGGNGSSTSPATESPVGSPTGSISAVETPVASPTSSIPKQSTSPVTKSPVGSPTGVIPAVETPVASPTSSIPKQSTSPATKSPVGSLTGSIPAVETPVASSTSSIPKQSFDECTDSTTPLESDTPGEYGSKKEPWTSEEKSEGNRITKSPLHLVVLLLLIASFATTFTSF</sequence>
<dbReference type="PANTHER" id="PTHR33044">
    <property type="entry name" value="BIFUNCTIONAL INHIBITOR/LIPID-TRANSFER PROTEIN/SEED STORAGE 2S ALBUMIN SUPERFAMILY PROTEIN-RELATED"/>
    <property type="match status" value="1"/>
</dbReference>
<feature type="region of interest" description="Disordered" evidence="8">
    <location>
        <begin position="110"/>
        <end position="255"/>
    </location>
</feature>
<dbReference type="EMBL" id="JAMYWD010000006">
    <property type="protein sequence ID" value="KAJ4967646.1"/>
    <property type="molecule type" value="Genomic_DNA"/>
</dbReference>
<feature type="chain" id="PRO_5040127347" description="Bifunctional inhibitor/plant lipid transfer protein/seed storage helical domain-containing protein" evidence="9">
    <location>
        <begin position="27"/>
        <end position="279"/>
    </location>
</feature>
<comment type="caution">
    <text evidence="11">The sequence shown here is derived from an EMBL/GenBank/DDBJ whole genome shotgun (WGS) entry which is preliminary data.</text>
</comment>
<organism evidence="11 12">
    <name type="scientific">Protea cynaroides</name>
    <dbReference type="NCBI Taxonomy" id="273540"/>
    <lineage>
        <taxon>Eukaryota</taxon>
        <taxon>Viridiplantae</taxon>
        <taxon>Streptophyta</taxon>
        <taxon>Embryophyta</taxon>
        <taxon>Tracheophyta</taxon>
        <taxon>Spermatophyta</taxon>
        <taxon>Magnoliopsida</taxon>
        <taxon>Proteales</taxon>
        <taxon>Proteaceae</taxon>
        <taxon>Protea</taxon>
    </lineage>
</organism>
<evidence type="ECO:0000256" key="5">
    <source>
        <dbReference type="ARBA" id="ARBA00023157"/>
    </source>
</evidence>
<dbReference type="CDD" id="cd00010">
    <property type="entry name" value="AAI_LTSS"/>
    <property type="match status" value="1"/>
</dbReference>
<dbReference type="GO" id="GO:0008289">
    <property type="term" value="F:lipid binding"/>
    <property type="evidence" value="ECO:0007669"/>
    <property type="project" value="InterPro"/>
</dbReference>
<dbReference type="Proteomes" id="UP001141806">
    <property type="component" value="Unassembled WGS sequence"/>
</dbReference>
<evidence type="ECO:0000256" key="8">
    <source>
        <dbReference type="SAM" id="MobiDB-lite"/>
    </source>
</evidence>
<evidence type="ECO:0000313" key="11">
    <source>
        <dbReference type="EMBL" id="KAJ4967646.1"/>
    </source>
</evidence>
<dbReference type="SMART" id="SM00499">
    <property type="entry name" value="AAI"/>
    <property type="match status" value="1"/>
</dbReference>
<feature type="compositionally biased region" description="Polar residues" evidence="8">
    <location>
        <begin position="174"/>
        <end position="198"/>
    </location>
</feature>
<proteinExistence type="inferred from homology"/>
<evidence type="ECO:0000256" key="9">
    <source>
        <dbReference type="SAM" id="SignalP"/>
    </source>
</evidence>
<dbReference type="FunFam" id="1.10.110.10:FF:000001">
    <property type="entry name" value="Bifunctional inhibitor/lipid-transfer protein/seed storage 2S albumin superfamily protein"/>
    <property type="match status" value="1"/>
</dbReference>
<evidence type="ECO:0000256" key="4">
    <source>
        <dbReference type="ARBA" id="ARBA00022729"/>
    </source>
</evidence>
<protein>
    <recommendedName>
        <fullName evidence="10">Bifunctional inhibitor/plant lipid transfer protein/seed storage helical domain-containing protein</fullName>
    </recommendedName>
</protein>
<evidence type="ECO:0000256" key="6">
    <source>
        <dbReference type="ARBA" id="ARBA00023180"/>
    </source>
</evidence>